<evidence type="ECO:0000313" key="2">
    <source>
        <dbReference type="Proteomes" id="UP000239203"/>
    </source>
</evidence>
<gene>
    <name evidence="1" type="ORF">CLV40_101285</name>
</gene>
<name>A0A2S6H0V0_9PSEU</name>
<dbReference type="EMBL" id="PTIX01000001">
    <property type="protein sequence ID" value="PPK71099.1"/>
    <property type="molecule type" value="Genomic_DNA"/>
</dbReference>
<protein>
    <recommendedName>
        <fullName evidence="3">Alpha/beta hydrolase family protein</fullName>
    </recommendedName>
</protein>
<dbReference type="AlphaFoldDB" id="A0A2S6H0V0"/>
<dbReference type="RefSeq" id="WP_181043258.1">
    <property type="nucleotide sequence ID" value="NZ_CP154825.1"/>
</dbReference>
<evidence type="ECO:0008006" key="3">
    <source>
        <dbReference type="Google" id="ProtNLM"/>
    </source>
</evidence>
<dbReference type="SUPFAM" id="SSF53474">
    <property type="entry name" value="alpha/beta-Hydrolases"/>
    <property type="match status" value="1"/>
</dbReference>
<evidence type="ECO:0000313" key="1">
    <source>
        <dbReference type="EMBL" id="PPK71099.1"/>
    </source>
</evidence>
<dbReference type="Gene3D" id="3.40.50.1820">
    <property type="entry name" value="alpha/beta hydrolase"/>
    <property type="match status" value="1"/>
</dbReference>
<keyword evidence="2" id="KW-1185">Reference proteome</keyword>
<dbReference type="InterPro" id="IPR029058">
    <property type="entry name" value="AB_hydrolase_fold"/>
</dbReference>
<proteinExistence type="predicted"/>
<dbReference type="Proteomes" id="UP000239203">
    <property type="component" value="Unassembled WGS sequence"/>
</dbReference>
<comment type="caution">
    <text evidence="1">The sequence shown here is derived from an EMBL/GenBank/DDBJ whole genome shotgun (WGS) entry which is preliminary data.</text>
</comment>
<reference evidence="1 2" key="1">
    <citation type="submission" date="2018-02" db="EMBL/GenBank/DDBJ databases">
        <title>Genomic Encyclopedia of Archaeal and Bacterial Type Strains, Phase II (KMG-II): from individual species to whole genera.</title>
        <authorList>
            <person name="Goeker M."/>
        </authorList>
    </citation>
    <scope>NUCLEOTIDE SEQUENCE [LARGE SCALE GENOMIC DNA]</scope>
    <source>
        <strain evidence="1 2">YU 961-1</strain>
    </source>
</reference>
<sequence length="379" mass="40591">MALVYVHGIGNRLDGGYVEAQELRDGLFRGHLVSTAFPERPDTRILSPYWGAHGGALHWGLASADLDGIERLGGSDDLAESIAAGGEGSAEARLLSIARTSLPDAVDALYTVAEDTGGTEDAIGFAAAVLDYTALRESLYPDSPETERYPWLAEVHDDLALVDRLVAEVGPPADDEVETLGGLSTVREWLASGANRLRRAAVTAVTVPPVHLFRRHLGPSIARTFGDVLAHLAHRGTPDRPGPIVQVVADAVERAAADGGPVIVVAHSMGGNIVYDLLSHFRPDLTVDVLVTVGSQVGLFEELKLFAASTPASPVVPDNIRSWINVVDRADPLAFRVAPIFDRATDYLYPSGAVWAHAAYLRQPHFHRRIAHRVAEALA</sequence>
<organism evidence="1 2">
    <name type="scientific">Actinokineospora auranticolor</name>
    <dbReference type="NCBI Taxonomy" id="155976"/>
    <lineage>
        <taxon>Bacteria</taxon>
        <taxon>Bacillati</taxon>
        <taxon>Actinomycetota</taxon>
        <taxon>Actinomycetes</taxon>
        <taxon>Pseudonocardiales</taxon>
        <taxon>Pseudonocardiaceae</taxon>
        <taxon>Actinokineospora</taxon>
    </lineage>
</organism>
<accession>A0A2S6H0V0</accession>